<evidence type="ECO:0000259" key="24">
    <source>
        <dbReference type="PROSITE" id="PS50948"/>
    </source>
</evidence>
<keyword evidence="9 17" id="KW-0067">ATP-binding</keyword>
<dbReference type="SMART" id="SM00220">
    <property type="entry name" value="S_TKc"/>
    <property type="match status" value="1"/>
</dbReference>
<feature type="domain" description="Bulb-type lectin" evidence="23">
    <location>
        <begin position="38"/>
        <end position="165"/>
    </location>
</feature>
<comment type="catalytic activity">
    <reaction evidence="16 17">
        <text>L-seryl-[protein] + ATP = O-phospho-L-seryl-[protein] + ADP + H(+)</text>
        <dbReference type="Rhea" id="RHEA:17989"/>
        <dbReference type="Rhea" id="RHEA-COMP:9863"/>
        <dbReference type="Rhea" id="RHEA-COMP:11604"/>
        <dbReference type="ChEBI" id="CHEBI:15378"/>
        <dbReference type="ChEBI" id="CHEBI:29999"/>
        <dbReference type="ChEBI" id="CHEBI:30616"/>
        <dbReference type="ChEBI" id="CHEBI:83421"/>
        <dbReference type="ChEBI" id="CHEBI:456216"/>
        <dbReference type="EC" id="2.7.11.1"/>
    </reaction>
</comment>
<dbReference type="SUPFAM" id="SSF56112">
    <property type="entry name" value="Protein kinase-like (PK-like)"/>
    <property type="match status" value="1"/>
</dbReference>
<dbReference type="PIRSF" id="PIRSF000641">
    <property type="entry name" value="SRK"/>
    <property type="match status" value="1"/>
</dbReference>
<evidence type="ECO:0000256" key="15">
    <source>
        <dbReference type="ARBA" id="ARBA00047899"/>
    </source>
</evidence>
<dbReference type="InterPro" id="IPR011009">
    <property type="entry name" value="Kinase-like_dom_sf"/>
</dbReference>
<dbReference type="Gene3D" id="3.30.200.20">
    <property type="entry name" value="Phosphorylase Kinase, domain 1"/>
    <property type="match status" value="1"/>
</dbReference>
<evidence type="ECO:0000256" key="6">
    <source>
        <dbReference type="ARBA" id="ARBA00022729"/>
    </source>
</evidence>
<dbReference type="InterPro" id="IPR001480">
    <property type="entry name" value="Bulb-type_lectin_dom"/>
</dbReference>
<evidence type="ECO:0000256" key="18">
    <source>
        <dbReference type="PROSITE-ProRule" id="PRU10141"/>
    </source>
</evidence>
<dbReference type="AlphaFoldDB" id="A0A9D4V7B2"/>
<evidence type="ECO:0000256" key="17">
    <source>
        <dbReference type="PIRNR" id="PIRNR000641"/>
    </source>
</evidence>
<evidence type="ECO:0000256" key="5">
    <source>
        <dbReference type="ARBA" id="ARBA00022692"/>
    </source>
</evidence>
<evidence type="ECO:0000256" key="4">
    <source>
        <dbReference type="ARBA" id="ARBA00022679"/>
    </source>
</evidence>
<dbReference type="FunFam" id="1.10.510.10:FF:000537">
    <property type="entry name" value="Putative receptor-like protein kinase"/>
    <property type="match status" value="1"/>
</dbReference>
<keyword evidence="5 20" id="KW-0812">Transmembrane</keyword>
<feature type="domain" description="Protein kinase" evidence="22">
    <location>
        <begin position="537"/>
        <end position="845"/>
    </location>
</feature>
<dbReference type="InterPro" id="IPR017441">
    <property type="entry name" value="Protein_kinase_ATP_BS"/>
</dbReference>
<evidence type="ECO:0000256" key="13">
    <source>
        <dbReference type="ARBA" id="ARBA00023170"/>
    </source>
</evidence>
<feature type="transmembrane region" description="Helical" evidence="20">
    <location>
        <begin position="474"/>
        <end position="496"/>
    </location>
</feature>
<feature type="signal peptide" evidence="21">
    <location>
        <begin position="1"/>
        <end position="25"/>
    </location>
</feature>
<evidence type="ECO:0000259" key="23">
    <source>
        <dbReference type="PROSITE" id="PS50927"/>
    </source>
</evidence>
<dbReference type="InterPro" id="IPR036426">
    <property type="entry name" value="Bulb-type_lectin_dom_sf"/>
</dbReference>
<evidence type="ECO:0000256" key="12">
    <source>
        <dbReference type="ARBA" id="ARBA00023157"/>
    </source>
</evidence>
<keyword evidence="4 17" id="KW-0808">Transferase</keyword>
<keyword evidence="8 17" id="KW-0418">Kinase</keyword>
<evidence type="ECO:0000313" key="25">
    <source>
        <dbReference type="EMBL" id="KAI5080854.1"/>
    </source>
</evidence>
<keyword evidence="14" id="KW-0325">Glycoprotein</keyword>
<dbReference type="PROSITE" id="PS00107">
    <property type="entry name" value="PROTEIN_KINASE_ATP"/>
    <property type="match status" value="1"/>
</dbReference>
<dbReference type="Proteomes" id="UP000886520">
    <property type="component" value="Chromosome 4"/>
</dbReference>
<sequence length="911" mass="100093">MQSNISTVLMLTALIFCSNIRLINSSGITHFNTPHTLNISTLISSNLTDIQLAHAGNTSRPILLSSDAAYAWQFFPYSNNTQRLLVILSTLYNTTVVWIANRDRPASPNASLSLHLPSRSLTLREPYGTLIWSPPVHNISSIFMNSTGNLYILASNSSNGVASVVDWQSFDVPADVFVPGQRLLTNHTATASLAWNNWASGHYTLRANPGGVVLYATFDAQQTMVPYQVFNYVNSTASLAQSLNSSCNHTTILYNPDSSGVTLEQDGPISPQCLLEDYNSVHGIDFANHIGGDGYHFLRVMPTGDINSFFLSNSTGLRLDNELFKGFYSTYCRLPSYCGVNSLCSSVQTCTCPALFNAIDPSDPTQGCRLQTPLNCTIFRQHKFLPVAGSDYFANAYLPPRETVSNPTDCTNLCLQNCSCTAAFYNNQTGACHLYDQLRTMRFGSNPLVTAFLRVASLPASDQTNGNDPLPKKVIIGVSVAAAAVLVITVGLVACISRRLMQVRRDEDSDSEEEAFLEGLPGLPPRFSYKQLYDATEGFSKQLGKGGSGEVYEGHLQFPSSAVDKVAVKQLTLSEYSKIATASKRHFRAEVATLGNLSHVNLVQLKGFCAEGLHRLIIYEFMENGSLDEWIFPNRSKAGAYVLPWEVRYRIAVDTARGLAFLHEECREKVVHLDVKPQNILLDTVFRAKLADFGLSKLMERGHTQTVTAMRGTPGYMAPEWFLNLPITDRSDVFSYGMVLLELVGGRKNLNTAASTSDEWYYPAWALKQAENGRIRDVVDKRLLPQLQYSQNISQASTDQGINPGTGLVKMERLINVAFWCIQEDATSRPSMTTVVLMLEGHLQVPDPPLEMAYMPRQAAGRRMPAFTTPNSGSHTSTAALSGSTGRGATAEIGSVLSPRYQKGMKTGYKS</sequence>
<dbReference type="GO" id="GO:0004674">
    <property type="term" value="F:protein serine/threonine kinase activity"/>
    <property type="evidence" value="ECO:0007669"/>
    <property type="project" value="UniProtKB-KW"/>
</dbReference>
<dbReference type="Gene3D" id="1.10.510.10">
    <property type="entry name" value="Transferase(Phosphotransferase) domain 1"/>
    <property type="match status" value="1"/>
</dbReference>
<dbReference type="InterPro" id="IPR000719">
    <property type="entry name" value="Prot_kinase_dom"/>
</dbReference>
<dbReference type="PROSITE" id="PS50927">
    <property type="entry name" value="BULB_LECTIN"/>
    <property type="match status" value="1"/>
</dbReference>
<dbReference type="GO" id="GO:0016020">
    <property type="term" value="C:membrane"/>
    <property type="evidence" value="ECO:0007669"/>
    <property type="project" value="UniProtKB-SubCell"/>
</dbReference>
<dbReference type="EC" id="2.7.11.1" evidence="17"/>
<keyword evidence="6 21" id="KW-0732">Signal</keyword>
<accession>A0A9D4V7B2</accession>
<dbReference type="InterPro" id="IPR051343">
    <property type="entry name" value="G-type_lectin_kinases/EP1-like"/>
</dbReference>
<evidence type="ECO:0000256" key="10">
    <source>
        <dbReference type="ARBA" id="ARBA00022989"/>
    </source>
</evidence>
<proteinExistence type="inferred from homology"/>
<evidence type="ECO:0000256" key="11">
    <source>
        <dbReference type="ARBA" id="ARBA00023136"/>
    </source>
</evidence>
<evidence type="ECO:0000256" key="8">
    <source>
        <dbReference type="ARBA" id="ARBA00022777"/>
    </source>
</evidence>
<keyword evidence="10 20" id="KW-1133">Transmembrane helix</keyword>
<comment type="subcellular location">
    <subcellularLocation>
        <location evidence="1">Membrane</location>
        <topology evidence="1">Single-pass membrane protein</topology>
    </subcellularLocation>
</comment>
<dbReference type="SUPFAM" id="SSF51110">
    <property type="entry name" value="alpha-D-mannose-specific plant lectins"/>
    <property type="match status" value="1"/>
</dbReference>
<evidence type="ECO:0000313" key="26">
    <source>
        <dbReference type="Proteomes" id="UP000886520"/>
    </source>
</evidence>
<keyword evidence="3" id="KW-0245">EGF-like domain</keyword>
<evidence type="ECO:0000256" key="14">
    <source>
        <dbReference type="ARBA" id="ARBA00023180"/>
    </source>
</evidence>
<dbReference type="SMART" id="SM00473">
    <property type="entry name" value="PAN_AP"/>
    <property type="match status" value="1"/>
</dbReference>
<feature type="domain" description="Apple" evidence="24">
    <location>
        <begin position="376"/>
        <end position="456"/>
    </location>
</feature>
<keyword evidence="26" id="KW-1185">Reference proteome</keyword>
<dbReference type="GO" id="GO:0005524">
    <property type="term" value="F:ATP binding"/>
    <property type="evidence" value="ECO:0007669"/>
    <property type="project" value="UniProtKB-UniRule"/>
</dbReference>
<feature type="chain" id="PRO_5039433771" description="Receptor-like serine/threonine-protein kinase" evidence="21">
    <location>
        <begin position="26"/>
        <end position="911"/>
    </location>
</feature>
<evidence type="ECO:0000256" key="7">
    <source>
        <dbReference type="ARBA" id="ARBA00022741"/>
    </source>
</evidence>
<dbReference type="FunFam" id="3.30.200.20:FF:000178">
    <property type="entry name" value="serine/threonine-protein kinase PBS1-like"/>
    <property type="match status" value="1"/>
</dbReference>
<dbReference type="InterPro" id="IPR024171">
    <property type="entry name" value="SRK-like_kinase"/>
</dbReference>
<dbReference type="Pfam" id="PF00024">
    <property type="entry name" value="PAN_1"/>
    <property type="match status" value="1"/>
</dbReference>
<evidence type="ECO:0000256" key="9">
    <source>
        <dbReference type="ARBA" id="ARBA00022840"/>
    </source>
</evidence>
<name>A0A9D4V7B2_ADICA</name>
<evidence type="ECO:0000256" key="20">
    <source>
        <dbReference type="SAM" id="Phobius"/>
    </source>
</evidence>
<comment type="catalytic activity">
    <reaction evidence="15 17">
        <text>L-threonyl-[protein] + ATP = O-phospho-L-threonyl-[protein] + ADP + H(+)</text>
        <dbReference type="Rhea" id="RHEA:46608"/>
        <dbReference type="Rhea" id="RHEA-COMP:11060"/>
        <dbReference type="Rhea" id="RHEA-COMP:11605"/>
        <dbReference type="ChEBI" id="CHEBI:15378"/>
        <dbReference type="ChEBI" id="CHEBI:30013"/>
        <dbReference type="ChEBI" id="CHEBI:30616"/>
        <dbReference type="ChEBI" id="CHEBI:61977"/>
        <dbReference type="ChEBI" id="CHEBI:456216"/>
        <dbReference type="EC" id="2.7.11.1"/>
    </reaction>
</comment>
<dbReference type="Pfam" id="PF00069">
    <property type="entry name" value="Pkinase"/>
    <property type="match status" value="1"/>
</dbReference>
<evidence type="ECO:0000259" key="22">
    <source>
        <dbReference type="PROSITE" id="PS50011"/>
    </source>
</evidence>
<dbReference type="OrthoDB" id="1912916at2759"/>
<dbReference type="CDD" id="cd01098">
    <property type="entry name" value="PAN_AP_plant"/>
    <property type="match status" value="1"/>
</dbReference>
<feature type="binding site" evidence="18">
    <location>
        <position position="569"/>
    </location>
    <ligand>
        <name>ATP</name>
        <dbReference type="ChEBI" id="CHEBI:30616"/>
    </ligand>
</feature>
<evidence type="ECO:0000256" key="21">
    <source>
        <dbReference type="SAM" id="SignalP"/>
    </source>
</evidence>
<keyword evidence="2 17" id="KW-0723">Serine/threonine-protein kinase</keyword>
<dbReference type="PANTHER" id="PTHR47976">
    <property type="entry name" value="G-TYPE LECTIN S-RECEPTOR-LIKE SERINE/THREONINE-PROTEIN KINASE SD2-5"/>
    <property type="match status" value="1"/>
</dbReference>
<keyword evidence="11 20" id="KW-0472">Membrane</keyword>
<evidence type="ECO:0000256" key="1">
    <source>
        <dbReference type="ARBA" id="ARBA00004167"/>
    </source>
</evidence>
<dbReference type="PROSITE" id="PS00108">
    <property type="entry name" value="PROTEIN_KINASE_ST"/>
    <property type="match status" value="1"/>
</dbReference>
<evidence type="ECO:0000256" key="16">
    <source>
        <dbReference type="ARBA" id="ARBA00048679"/>
    </source>
</evidence>
<feature type="compositionally biased region" description="Polar residues" evidence="19">
    <location>
        <begin position="868"/>
        <end position="884"/>
    </location>
</feature>
<dbReference type="PROSITE" id="PS50948">
    <property type="entry name" value="PAN"/>
    <property type="match status" value="1"/>
</dbReference>
<dbReference type="InterPro" id="IPR003609">
    <property type="entry name" value="Pan_app"/>
</dbReference>
<dbReference type="Pfam" id="PF01453">
    <property type="entry name" value="B_lectin"/>
    <property type="match status" value="1"/>
</dbReference>
<evidence type="ECO:0000256" key="19">
    <source>
        <dbReference type="SAM" id="MobiDB-lite"/>
    </source>
</evidence>
<dbReference type="EMBL" id="JABFUD020000004">
    <property type="protein sequence ID" value="KAI5080854.1"/>
    <property type="molecule type" value="Genomic_DNA"/>
</dbReference>
<dbReference type="InterPro" id="IPR008271">
    <property type="entry name" value="Ser/Thr_kinase_AS"/>
</dbReference>
<gene>
    <name evidence="25" type="ORF">GOP47_0004037</name>
</gene>
<keyword evidence="13" id="KW-0675">Receptor</keyword>
<feature type="region of interest" description="Disordered" evidence="19">
    <location>
        <begin position="868"/>
        <end position="897"/>
    </location>
</feature>
<keyword evidence="12" id="KW-1015">Disulfide bond</keyword>
<keyword evidence="7 17" id="KW-0547">Nucleotide-binding</keyword>
<comment type="caution">
    <text evidence="25">The sequence shown here is derived from an EMBL/GenBank/DDBJ whole genome shotgun (WGS) entry which is preliminary data.</text>
</comment>
<dbReference type="SUPFAM" id="SSF57414">
    <property type="entry name" value="Hairpin loop containing domain-like"/>
    <property type="match status" value="1"/>
</dbReference>
<comment type="similarity">
    <text evidence="17">Belongs to the protein kinase superfamily. Ser/Thr protein kinase family.</text>
</comment>
<organism evidence="25 26">
    <name type="scientific">Adiantum capillus-veneris</name>
    <name type="common">Maidenhair fern</name>
    <dbReference type="NCBI Taxonomy" id="13818"/>
    <lineage>
        <taxon>Eukaryota</taxon>
        <taxon>Viridiplantae</taxon>
        <taxon>Streptophyta</taxon>
        <taxon>Embryophyta</taxon>
        <taxon>Tracheophyta</taxon>
        <taxon>Polypodiopsida</taxon>
        <taxon>Polypodiidae</taxon>
        <taxon>Polypodiales</taxon>
        <taxon>Pteridineae</taxon>
        <taxon>Pteridaceae</taxon>
        <taxon>Vittarioideae</taxon>
        <taxon>Adiantum</taxon>
    </lineage>
</organism>
<dbReference type="PROSITE" id="PS50011">
    <property type="entry name" value="PROTEIN_KINASE_DOM"/>
    <property type="match status" value="1"/>
</dbReference>
<evidence type="ECO:0000256" key="2">
    <source>
        <dbReference type="ARBA" id="ARBA00022527"/>
    </source>
</evidence>
<protein>
    <recommendedName>
        <fullName evidence="17">Receptor-like serine/threonine-protein kinase</fullName>
        <ecNumber evidence="17">2.7.11.1</ecNumber>
    </recommendedName>
</protein>
<evidence type="ECO:0000256" key="3">
    <source>
        <dbReference type="ARBA" id="ARBA00022536"/>
    </source>
</evidence>
<reference evidence="25" key="1">
    <citation type="submission" date="2021-01" db="EMBL/GenBank/DDBJ databases">
        <title>Adiantum capillus-veneris genome.</title>
        <authorList>
            <person name="Fang Y."/>
            <person name="Liao Q."/>
        </authorList>
    </citation>
    <scope>NUCLEOTIDE SEQUENCE</scope>
    <source>
        <strain evidence="25">H3</strain>
        <tissue evidence="25">Leaf</tissue>
    </source>
</reference>